<evidence type="ECO:0008006" key="4">
    <source>
        <dbReference type="Google" id="ProtNLM"/>
    </source>
</evidence>
<gene>
    <name evidence="2" type="ORF">AUEXF2481DRAFT_450383</name>
</gene>
<dbReference type="InParanoid" id="A0A074Y2E0"/>
<accession>A0A074Y2E0</accession>
<feature type="region of interest" description="Disordered" evidence="1">
    <location>
        <begin position="439"/>
        <end position="471"/>
    </location>
</feature>
<evidence type="ECO:0000313" key="3">
    <source>
        <dbReference type="Proteomes" id="UP000030641"/>
    </source>
</evidence>
<evidence type="ECO:0000256" key="1">
    <source>
        <dbReference type="SAM" id="MobiDB-lite"/>
    </source>
</evidence>
<proteinExistence type="predicted"/>
<dbReference type="SUPFAM" id="SSF48445">
    <property type="entry name" value="14-3-3 protein"/>
    <property type="match status" value="1"/>
</dbReference>
<dbReference type="InterPro" id="IPR036815">
    <property type="entry name" value="14-3-3_dom_sf"/>
</dbReference>
<dbReference type="RefSeq" id="XP_013340456.1">
    <property type="nucleotide sequence ID" value="XM_013485002.1"/>
</dbReference>
<feature type="region of interest" description="Disordered" evidence="1">
    <location>
        <begin position="329"/>
        <end position="394"/>
    </location>
</feature>
<dbReference type="OMA" id="CAHEHER"/>
<organism evidence="2 3">
    <name type="scientific">Aureobasidium subglaciale (strain EXF-2481)</name>
    <name type="common">Aureobasidium pullulans var. subglaciale</name>
    <dbReference type="NCBI Taxonomy" id="1043005"/>
    <lineage>
        <taxon>Eukaryota</taxon>
        <taxon>Fungi</taxon>
        <taxon>Dikarya</taxon>
        <taxon>Ascomycota</taxon>
        <taxon>Pezizomycotina</taxon>
        <taxon>Dothideomycetes</taxon>
        <taxon>Dothideomycetidae</taxon>
        <taxon>Dothideales</taxon>
        <taxon>Saccotheciaceae</taxon>
        <taxon>Aureobasidium</taxon>
    </lineage>
</organism>
<sequence>MAIGSVDRKILSDLITKQSTYGEVLSDDKPASNNELLKRSLYTVLGISMRLESKLELAHKRRVVDISTEIRTLSLYHDIIFLAKEGLALTELYIAPFCGPEAEGEYQTIGYKLRASFHHIFCLYHNTPPVRQLRRKKMEGPSAFSTHWLSSRLEAPEMAVSPAPSVQSFITNPYSISAQAPAVKPHVLGYVPPKITVHPRMIPERPPGLSAGTLFEYDPPVSAGTYLMPALDYTPETKRLFECATRRAESHLHPRHPLLLSLALEHATFLMDCLGDHDGCLKVIIQAARRAARSRVAPNTDWKDSTKILHEMTDIIRRAEDVLQPERRLVPPVKLENSPPLYPPPDRELPAPPRQYDGSPRQERSVHQYNGTSLDEKSLPEYVGSSDEEGSLPQCKGVPGNGPTRMSDFPMPPIQTALSPPGGVKLNTLHEQIKGLGVLQSPTTDDSPTIEGPKIGTLTRSGPVIESPRSPMNLDSRIQQINDEIVAYKRAKRSVNSGLGTKVKSGGRRLEGNGTEKERKRRALERAEGELIRKRNTLSETGTTLF</sequence>
<feature type="compositionally biased region" description="Basic and acidic residues" evidence="1">
    <location>
        <begin position="508"/>
        <end position="528"/>
    </location>
</feature>
<dbReference type="EMBL" id="KL584774">
    <property type="protein sequence ID" value="KEQ91968.1"/>
    <property type="molecule type" value="Genomic_DNA"/>
</dbReference>
<keyword evidence="3" id="KW-1185">Reference proteome</keyword>
<dbReference type="AlphaFoldDB" id="A0A074Y2E0"/>
<dbReference type="HOGENOM" id="CLU_498721_0_0_1"/>
<dbReference type="GeneID" id="25367839"/>
<reference evidence="2 3" key="1">
    <citation type="journal article" date="2014" name="BMC Genomics">
        <title>Genome sequencing of four Aureobasidium pullulans varieties: biotechnological potential, stress tolerance, and description of new species.</title>
        <authorList>
            <person name="Gostin Ar C."/>
            <person name="Ohm R.A."/>
            <person name="Kogej T."/>
            <person name="Sonjak S."/>
            <person name="Turk M."/>
            <person name="Zajc J."/>
            <person name="Zalar P."/>
            <person name="Grube M."/>
            <person name="Sun H."/>
            <person name="Han J."/>
            <person name="Sharma A."/>
            <person name="Chiniquy J."/>
            <person name="Ngan C.Y."/>
            <person name="Lipzen A."/>
            <person name="Barry K."/>
            <person name="Grigoriev I.V."/>
            <person name="Gunde-Cimerman N."/>
        </authorList>
    </citation>
    <scope>NUCLEOTIDE SEQUENCE [LARGE SCALE GENOMIC DNA]</scope>
    <source>
        <strain evidence="2 3">EXF-2481</strain>
    </source>
</reference>
<protein>
    <recommendedName>
        <fullName evidence="4">14-3-3 domain-containing protein</fullName>
    </recommendedName>
</protein>
<dbReference type="Gene3D" id="1.20.190.20">
    <property type="entry name" value="14-3-3 domain"/>
    <property type="match status" value="1"/>
</dbReference>
<dbReference type="STRING" id="1043005.A0A074Y2E0"/>
<name>A0A074Y2E0_AURSE</name>
<feature type="region of interest" description="Disordered" evidence="1">
    <location>
        <begin position="497"/>
        <end position="528"/>
    </location>
</feature>
<dbReference type="Proteomes" id="UP000030641">
    <property type="component" value="Unassembled WGS sequence"/>
</dbReference>
<evidence type="ECO:0000313" key="2">
    <source>
        <dbReference type="EMBL" id="KEQ91968.1"/>
    </source>
</evidence>
<dbReference type="OrthoDB" id="5370350at2759"/>